<dbReference type="AlphaFoldDB" id="A0A423Q347"/>
<reference evidence="1 2" key="1">
    <citation type="submission" date="2013-10" db="EMBL/GenBank/DDBJ databases">
        <title>Salinisphaera halophila YIM 95161 Genome Sequencing.</title>
        <authorList>
            <person name="Lai Q."/>
            <person name="Li C."/>
            <person name="Shao Z."/>
        </authorList>
    </citation>
    <scope>NUCLEOTIDE SEQUENCE [LARGE SCALE GENOMIC DNA]</scope>
    <source>
        <strain evidence="1 2">YIM 95161</strain>
    </source>
</reference>
<accession>A0A423Q347</accession>
<dbReference type="Gene3D" id="3.40.50.300">
    <property type="entry name" value="P-loop containing nucleotide triphosphate hydrolases"/>
    <property type="match status" value="1"/>
</dbReference>
<organism evidence="1 2">
    <name type="scientific">Salinisphaera orenii YIM 95161</name>
    <dbReference type="NCBI Taxonomy" id="1051139"/>
    <lineage>
        <taxon>Bacteria</taxon>
        <taxon>Pseudomonadati</taxon>
        <taxon>Pseudomonadota</taxon>
        <taxon>Gammaproteobacteria</taxon>
        <taxon>Salinisphaerales</taxon>
        <taxon>Salinisphaeraceae</taxon>
        <taxon>Salinisphaera</taxon>
    </lineage>
</organism>
<gene>
    <name evidence="1" type="ORF">SAHL_04040</name>
</gene>
<dbReference type="SUPFAM" id="SSF52540">
    <property type="entry name" value="P-loop containing nucleoside triphosphate hydrolases"/>
    <property type="match status" value="1"/>
</dbReference>
<protein>
    <submittedName>
        <fullName evidence="1">Uncharacterized protein</fullName>
    </submittedName>
</protein>
<comment type="caution">
    <text evidence="1">The sequence shown here is derived from an EMBL/GenBank/DDBJ whole genome shotgun (WGS) entry which is preliminary data.</text>
</comment>
<dbReference type="InterPro" id="IPR027417">
    <property type="entry name" value="P-loop_NTPase"/>
</dbReference>
<dbReference type="Proteomes" id="UP000285123">
    <property type="component" value="Unassembled WGS sequence"/>
</dbReference>
<sequence>MVMDLLERSAQTEVFHERDPRAFDNYELRSDDVIESLARRSPAPKVVFKALCESQDVGRLIQRFAPAQAIWVYRDYEATVRSHVRKWTGMPSTMRIIVEEGGTDGWRGRGMSAETREFIEGCYHDDLNNESACALFWYMRNVLFFEQALEQDSRCRLVSYNRLMTETKASARDIFDFAGLRFHPGYCRFVTPDRAATRETDALPIDSRIREACDNLLLRLEASLVPLRGD</sequence>
<proteinExistence type="predicted"/>
<dbReference type="EMBL" id="AYKF01000063">
    <property type="protein sequence ID" value="ROO33060.1"/>
    <property type="molecule type" value="Genomic_DNA"/>
</dbReference>
<name>A0A423Q347_9GAMM</name>
<evidence type="ECO:0000313" key="1">
    <source>
        <dbReference type="EMBL" id="ROO33060.1"/>
    </source>
</evidence>
<evidence type="ECO:0000313" key="2">
    <source>
        <dbReference type="Proteomes" id="UP000285123"/>
    </source>
</evidence>